<dbReference type="NCBIfam" id="NF038128">
    <property type="entry name" value="choice_anch_J"/>
    <property type="match status" value="1"/>
</dbReference>
<organism evidence="2 3">
    <name type="scientific">Chryseobacterium angstadtii</name>
    <dbReference type="NCBI Taxonomy" id="558151"/>
    <lineage>
        <taxon>Bacteria</taxon>
        <taxon>Pseudomonadati</taxon>
        <taxon>Bacteroidota</taxon>
        <taxon>Flavobacteriia</taxon>
        <taxon>Flavobacteriales</taxon>
        <taxon>Weeksellaceae</taxon>
        <taxon>Chryseobacterium group</taxon>
        <taxon>Chryseobacterium</taxon>
    </lineage>
</organism>
<reference evidence="2 3" key="1">
    <citation type="journal article" date="2013" name="Int. J. Syst. Evol. Microbiol.">
        <title>Chryseobacterium angstadtii sp. nov., isolated from a newt tank.</title>
        <authorList>
            <person name="Kirk K.E."/>
            <person name="Hoffman J.A."/>
            <person name="Smith K.A."/>
            <person name="Strahan B.L."/>
            <person name="Failor K.C."/>
            <person name="Krebs J.E."/>
            <person name="Gale A.N."/>
            <person name="Do T.D."/>
            <person name="Sontag T.C."/>
            <person name="Batties A.M."/>
            <person name="Mistiszyn K."/>
            <person name="Newman J.D."/>
        </authorList>
    </citation>
    <scope>NUCLEOTIDE SEQUENCE [LARGE SCALE GENOMIC DNA]</scope>
    <source>
        <strain evidence="2 3">KM</strain>
    </source>
</reference>
<dbReference type="RefSeq" id="WP_048504929.1">
    <property type="nucleotide sequence ID" value="NZ_LFND01000001.1"/>
</dbReference>
<sequence>MNNFTNFFKTAFVAVGVLSALSSCVKNDDWENPPIACSNKFAAPTMSMADFAAQAPATGYKLITTDQIFDGYIVSSDAQGNFYKTISFQDKTANPTVGLQIEVDKASNFADFPVGAHIRINAKGLRLGLDRGAIKLGSEDPNFAIGRIPQALVGRYVSGVCNGNGLDIQTLVPTKLNSLNDAKQANLINTLVTVSDVQFSIGEIFPVQKKYLDYDAGNQGLDTDRNIEDKLGGTAVIRNSGFFKSGGELLPKGSGTVTFVVSRYNTTWQMLIRSLSDIKFDGTRVDSTPPKGGTDITYSGSFLENFESYSLTPANLEVYPKYVNDAVLGNRYWQLKTFSNNKYIQLGANSGSGNYLTYFAVPVDFTAANTVKFDVNVGFWNGNALKVYYTTNYTPLGDITTATKTDITSEFTIPQAPATGYGTLAPAGTYTLPASVTGNGFILFEYTGASTGVTTTIQLDNIQVQ</sequence>
<dbReference type="InterPro" id="IPR043744">
    <property type="entry name" value="DUF5689"/>
</dbReference>
<evidence type="ECO:0000313" key="2">
    <source>
        <dbReference type="EMBL" id="KMQ66331.1"/>
    </source>
</evidence>
<proteinExistence type="predicted"/>
<dbReference type="PATRIC" id="fig|558151.6.peg.403"/>
<keyword evidence="3" id="KW-1185">Reference proteome</keyword>
<accession>A0A0J7IJX7</accession>
<evidence type="ECO:0000313" key="3">
    <source>
        <dbReference type="Proteomes" id="UP000036261"/>
    </source>
</evidence>
<dbReference type="EMBL" id="LFND01000001">
    <property type="protein sequence ID" value="KMQ66331.1"/>
    <property type="molecule type" value="Genomic_DNA"/>
</dbReference>
<protein>
    <recommendedName>
        <fullName evidence="1">DUF5689 domain-containing protein</fullName>
    </recommendedName>
</protein>
<dbReference type="OrthoDB" id="1492759at2"/>
<evidence type="ECO:0000259" key="1">
    <source>
        <dbReference type="Pfam" id="PF18942"/>
    </source>
</evidence>
<dbReference type="Pfam" id="PF18942">
    <property type="entry name" value="DUF5689"/>
    <property type="match status" value="1"/>
</dbReference>
<name>A0A0J7IJX7_9FLAO</name>
<dbReference type="AlphaFoldDB" id="A0A0J7IJX7"/>
<feature type="domain" description="DUF5689" evidence="1">
    <location>
        <begin position="44"/>
        <end position="278"/>
    </location>
</feature>
<comment type="caution">
    <text evidence="2">The sequence shown here is derived from an EMBL/GenBank/DDBJ whole genome shotgun (WGS) entry which is preliminary data.</text>
</comment>
<gene>
    <name evidence="2" type="ORF">ACM46_01945</name>
</gene>
<dbReference type="Proteomes" id="UP000036261">
    <property type="component" value="Unassembled WGS sequence"/>
</dbReference>
<dbReference type="STRING" id="558151.ACM46_01945"/>